<dbReference type="KEGG" id="nva:G3M78_00540"/>
<evidence type="ECO:0000313" key="2">
    <source>
        <dbReference type="Proteomes" id="UP000594464"/>
    </source>
</evidence>
<accession>A0A7T0G258</accession>
<reference evidence="2" key="1">
    <citation type="submission" date="2020-02" db="EMBL/GenBank/DDBJ databases">
        <title>Genomic and physiological characterization of two novel Nitrospinaceae genera.</title>
        <authorList>
            <person name="Mueller A.J."/>
            <person name="Jung M.-Y."/>
            <person name="Strachan C.R."/>
            <person name="Herbold C.W."/>
            <person name="Kirkegaard R.H."/>
            <person name="Daims H."/>
        </authorList>
    </citation>
    <scope>NUCLEOTIDE SEQUENCE [LARGE SCALE GENOMIC DNA]</scope>
</reference>
<proteinExistence type="predicted"/>
<dbReference type="AlphaFoldDB" id="A0A7T0G258"/>
<name>A0A7T0G258_9BACT</name>
<evidence type="ECO:0000313" key="1">
    <source>
        <dbReference type="EMBL" id="QPJ63975.1"/>
    </source>
</evidence>
<protein>
    <submittedName>
        <fullName evidence="1">Uncharacterized protein</fullName>
    </submittedName>
</protein>
<dbReference type="EMBL" id="CP048620">
    <property type="protein sequence ID" value="QPJ63975.1"/>
    <property type="molecule type" value="Genomic_DNA"/>
</dbReference>
<sequence>MIKIHGFCQKCEAPIFLESTMDSYGNTVATLHCWNGHYKWINIENIAEDLPVETRNDIVTHISFFSLE</sequence>
<organism evidence="1 2">
    <name type="scientific">Candidatus Nitrohelix vancouverensis</name>
    <dbReference type="NCBI Taxonomy" id="2705534"/>
    <lineage>
        <taxon>Bacteria</taxon>
        <taxon>Pseudomonadati</taxon>
        <taxon>Nitrospinota/Tectimicrobiota group</taxon>
        <taxon>Nitrospinota</taxon>
        <taxon>Nitrospinia</taxon>
        <taxon>Nitrospinales</taxon>
        <taxon>Nitrospinaceae</taxon>
        <taxon>Candidatus Nitrohelix</taxon>
    </lineage>
</organism>
<dbReference type="Proteomes" id="UP000594464">
    <property type="component" value="Chromosome"/>
</dbReference>
<gene>
    <name evidence="1" type="ORF">G3M78_00540</name>
</gene>